<keyword evidence="4" id="KW-0833">Ubl conjugation pathway</keyword>
<dbReference type="Pfam" id="PF13181">
    <property type="entry name" value="TPR_8"/>
    <property type="match status" value="2"/>
</dbReference>
<keyword evidence="9" id="KW-1185">Reference proteome</keyword>
<evidence type="ECO:0000256" key="7">
    <source>
        <dbReference type="SAM" id="MobiDB-lite"/>
    </source>
</evidence>
<dbReference type="InterPro" id="IPR019734">
    <property type="entry name" value="TPR_rpt"/>
</dbReference>
<organism evidence="8 9">
    <name type="scientific">Mucor flavus</name>
    <dbReference type="NCBI Taxonomy" id="439312"/>
    <lineage>
        <taxon>Eukaryota</taxon>
        <taxon>Fungi</taxon>
        <taxon>Fungi incertae sedis</taxon>
        <taxon>Mucoromycota</taxon>
        <taxon>Mucoromycotina</taxon>
        <taxon>Mucoromycetes</taxon>
        <taxon>Mucorales</taxon>
        <taxon>Mucorineae</taxon>
        <taxon>Mucoraceae</taxon>
        <taxon>Mucor</taxon>
    </lineage>
</organism>
<dbReference type="Pfam" id="PF13432">
    <property type="entry name" value="TPR_16"/>
    <property type="match status" value="1"/>
</dbReference>
<name>A0ABP9YJD4_9FUNG</name>
<evidence type="ECO:0000256" key="6">
    <source>
        <dbReference type="ARBA" id="ARBA00023306"/>
    </source>
</evidence>
<sequence length="710" mass="82320">MNPRMRTTPLRRETSFEHTPRLAMTPPRALNPTDYGELSPLNFHGRSSNLDPSPYYERSEVHQFNITPQFNSDPAMIAGSVESDQLLNSASVHVQPRKLFTTELMAAAYDKQSREDRLRLLRNDALSNHLQATSSFIGEKVMVTKETVHDIYYLALSYYQQQQYERALGILNKKQTLNTSVHCRYLAGLCSIAMENGRDALDYLGHKNPFSGKDLIHFETMDGCIKLEAMMCYARGKAYLLTKEIGSARDCFKEALTIDLKCFDALECLVKFNMMEEKEEWEFVMTLPYEEQCGIDSDYFRYLYSLKLKKDILNASDMVSETENLGKSLDVQLSVAEKYFAGSQYEKCLEICKAIKAQDAFFKESITVHLSCLYELDMKTELYEYSQELVDRMNDEAVTWHAVGLYYLYIKNNLDARKYFSKALTINQFFQQAWLGYGHSFSAEKDHEQAINAYLACSRLIPGSYLPLMNIAMEYMEQNRTDLAFEYFTKSLQKSHQDPFLFNEIAVYYYREALYKEAREHLHKALELAKTRQCRRSPIWEKIWCNLGHVYRHLPLQNYDRALRCFENALVRNPKNSDARAAVGMIYQIQGKTARAIKEYHEALMNTEAGELINELLDLALHNNFKSEYAAGSQDPCLNDTFDIFLMADSLRETRDEVELELTEQYWNQITSEESGRISPALKDKRTPAPNEELIIDEGDLRPNMSREWI</sequence>
<dbReference type="Pfam" id="PF12895">
    <property type="entry name" value="ANAPC3"/>
    <property type="match status" value="1"/>
</dbReference>
<dbReference type="SUPFAM" id="SSF81901">
    <property type="entry name" value="HCP-like"/>
    <property type="match status" value="1"/>
</dbReference>
<feature type="region of interest" description="Disordered" evidence="7">
    <location>
        <begin position="1"/>
        <end position="52"/>
    </location>
</feature>
<evidence type="ECO:0000256" key="1">
    <source>
        <dbReference type="ARBA" id="ARBA00022618"/>
    </source>
</evidence>
<dbReference type="EMBL" id="BAABUK010000002">
    <property type="protein sequence ID" value="GAA5806969.1"/>
    <property type="molecule type" value="Genomic_DNA"/>
</dbReference>
<keyword evidence="5" id="KW-0802">TPR repeat</keyword>
<dbReference type="Proteomes" id="UP001473302">
    <property type="component" value="Unassembled WGS sequence"/>
</dbReference>
<evidence type="ECO:0000256" key="2">
    <source>
        <dbReference type="ARBA" id="ARBA00022737"/>
    </source>
</evidence>
<keyword evidence="6" id="KW-0131">Cell cycle</keyword>
<proteinExistence type="predicted"/>
<protein>
    <recommendedName>
        <fullName evidence="10">Anaphase-promoting complex subunit 6</fullName>
    </recommendedName>
</protein>
<dbReference type="SMART" id="SM00028">
    <property type="entry name" value="TPR"/>
    <property type="match status" value="9"/>
</dbReference>
<evidence type="ECO:0000313" key="9">
    <source>
        <dbReference type="Proteomes" id="UP001473302"/>
    </source>
</evidence>
<feature type="compositionally biased region" description="Basic and acidic residues" evidence="7">
    <location>
        <begin position="10"/>
        <end position="20"/>
    </location>
</feature>
<evidence type="ECO:0000256" key="4">
    <source>
        <dbReference type="ARBA" id="ARBA00022786"/>
    </source>
</evidence>
<dbReference type="SUPFAM" id="SSF48452">
    <property type="entry name" value="TPR-like"/>
    <property type="match status" value="1"/>
</dbReference>
<keyword evidence="1" id="KW-0132">Cell division</keyword>
<dbReference type="InterPro" id="IPR011990">
    <property type="entry name" value="TPR-like_helical_dom_sf"/>
</dbReference>
<keyword evidence="3" id="KW-0498">Mitosis</keyword>
<evidence type="ECO:0000256" key="5">
    <source>
        <dbReference type="ARBA" id="ARBA00022803"/>
    </source>
</evidence>
<reference evidence="8 9" key="1">
    <citation type="submission" date="2024-04" db="EMBL/GenBank/DDBJ databases">
        <title>genome sequences of Mucor flavus KT1a and Helicostylum pulchrum KT1b strains isolated from the surface of a dry-aged beef.</title>
        <authorList>
            <person name="Toyotome T."/>
            <person name="Hosono M."/>
            <person name="Torimaru M."/>
            <person name="Fukuda K."/>
            <person name="Mikami N."/>
        </authorList>
    </citation>
    <scope>NUCLEOTIDE SEQUENCE [LARGE SCALE GENOMIC DNA]</scope>
    <source>
        <strain evidence="8 9">KT1a</strain>
    </source>
</reference>
<evidence type="ECO:0008006" key="10">
    <source>
        <dbReference type="Google" id="ProtNLM"/>
    </source>
</evidence>
<dbReference type="PANTHER" id="PTHR12558:SF9">
    <property type="entry name" value="CELL DIVISION CYCLE PROTEIN 16 HOMOLOG"/>
    <property type="match status" value="1"/>
</dbReference>
<dbReference type="Gene3D" id="1.25.40.10">
    <property type="entry name" value="Tetratricopeptide repeat domain"/>
    <property type="match status" value="1"/>
</dbReference>
<keyword evidence="2" id="KW-0677">Repeat</keyword>
<comment type="caution">
    <text evidence="8">The sequence shown here is derived from an EMBL/GenBank/DDBJ whole genome shotgun (WGS) entry which is preliminary data.</text>
</comment>
<accession>A0ABP9YJD4</accession>
<dbReference type="PANTHER" id="PTHR12558">
    <property type="entry name" value="CELL DIVISION CYCLE 16,23,27"/>
    <property type="match status" value="1"/>
</dbReference>
<evidence type="ECO:0000313" key="8">
    <source>
        <dbReference type="EMBL" id="GAA5806969.1"/>
    </source>
</evidence>
<gene>
    <name evidence="8" type="ORF">MFLAVUS_000318</name>
</gene>
<evidence type="ECO:0000256" key="3">
    <source>
        <dbReference type="ARBA" id="ARBA00022776"/>
    </source>
</evidence>